<comment type="caution">
    <text evidence="1">The sequence shown here is derived from an EMBL/GenBank/DDBJ whole genome shotgun (WGS) entry which is preliminary data.</text>
</comment>
<proteinExistence type="predicted"/>
<keyword evidence="2" id="KW-1185">Reference proteome</keyword>
<dbReference type="RefSeq" id="WP_182529749.1">
    <property type="nucleotide sequence ID" value="NZ_JACGXL010000001.1"/>
</dbReference>
<reference evidence="1 2" key="1">
    <citation type="submission" date="2020-07" db="EMBL/GenBank/DDBJ databases">
        <title>Genomic Encyclopedia of Type Strains, Phase IV (KMG-V): Genome sequencing to study the core and pangenomes of soil and plant-associated prokaryotes.</title>
        <authorList>
            <person name="Whitman W."/>
        </authorList>
    </citation>
    <scope>NUCLEOTIDE SEQUENCE [LARGE SCALE GENOMIC DNA]</scope>
    <source>
        <strain evidence="1 2">RH2WT43</strain>
    </source>
</reference>
<evidence type="ECO:0000313" key="2">
    <source>
        <dbReference type="Proteomes" id="UP000550401"/>
    </source>
</evidence>
<name>A0A839EY82_9GAMM</name>
<accession>A0A839EY82</accession>
<sequence>MTPGAKPPWKKSNPVRPSVRMRLTPEQVEEAKARAAAAGRRYPNLVDNMAIAKKARRAKQER</sequence>
<protein>
    <submittedName>
        <fullName evidence="1">Putative DNA binding CopG/RHH family protein</fullName>
    </submittedName>
</protein>
<evidence type="ECO:0000313" key="1">
    <source>
        <dbReference type="EMBL" id="MBA8886692.1"/>
    </source>
</evidence>
<organism evidence="1 2">
    <name type="scientific">Dokdonella fugitiva</name>
    <dbReference type="NCBI Taxonomy" id="328517"/>
    <lineage>
        <taxon>Bacteria</taxon>
        <taxon>Pseudomonadati</taxon>
        <taxon>Pseudomonadota</taxon>
        <taxon>Gammaproteobacteria</taxon>
        <taxon>Lysobacterales</taxon>
        <taxon>Rhodanobacteraceae</taxon>
        <taxon>Dokdonella</taxon>
    </lineage>
</organism>
<dbReference type="Proteomes" id="UP000550401">
    <property type="component" value="Unassembled WGS sequence"/>
</dbReference>
<gene>
    <name evidence="1" type="ORF">FHW12_000883</name>
</gene>
<dbReference type="EMBL" id="JACGXL010000001">
    <property type="protein sequence ID" value="MBA8886692.1"/>
    <property type="molecule type" value="Genomic_DNA"/>
</dbReference>
<dbReference type="AlphaFoldDB" id="A0A839EY82"/>